<evidence type="ECO:0000256" key="1">
    <source>
        <dbReference type="ARBA" id="ARBA00004842"/>
    </source>
</evidence>
<dbReference type="GO" id="GO:0009423">
    <property type="term" value="P:chorismate biosynthetic process"/>
    <property type="evidence" value="ECO:0007669"/>
    <property type="project" value="UniProtKB-UniRule"/>
</dbReference>
<dbReference type="EC" id="2.7.1.71" evidence="3 11"/>
<protein>
    <recommendedName>
        <fullName evidence="3 11">Shikimate kinase</fullName>
        <shortName evidence="11">SK</shortName>
        <ecNumber evidence="3 11">2.7.1.71</ecNumber>
    </recommendedName>
</protein>
<evidence type="ECO:0000313" key="12">
    <source>
        <dbReference type="EMBL" id="RCS56586.1"/>
    </source>
</evidence>
<dbReference type="EMBL" id="QPGB01000006">
    <property type="protein sequence ID" value="RCS56586.1"/>
    <property type="molecule type" value="Genomic_DNA"/>
</dbReference>
<reference evidence="12 13" key="1">
    <citation type="journal article" date="2018" name="Int. J. Syst. Evol. Microbiol.">
        <title>Parvibium lacunae gen. nov., sp. nov., a new member of the family Alcaligenaceae isolated from a freshwater pond.</title>
        <authorList>
            <person name="Chen W.M."/>
            <person name="Xie P.B."/>
            <person name="Hsu M.Y."/>
            <person name="Sheu S.Y."/>
        </authorList>
    </citation>
    <scope>NUCLEOTIDE SEQUENCE [LARGE SCALE GENOMIC DNA]</scope>
    <source>
        <strain evidence="12 13">KMB9</strain>
    </source>
</reference>
<comment type="caution">
    <text evidence="11">Lacks conserved residue(s) required for the propagation of feature annotation.</text>
</comment>
<evidence type="ECO:0000256" key="2">
    <source>
        <dbReference type="ARBA" id="ARBA00006997"/>
    </source>
</evidence>
<feature type="binding site" evidence="11">
    <location>
        <position position="56"/>
    </location>
    <ligand>
        <name>substrate</name>
    </ligand>
</feature>
<evidence type="ECO:0000256" key="8">
    <source>
        <dbReference type="ARBA" id="ARBA00022840"/>
    </source>
</evidence>
<keyword evidence="7 11" id="KW-0418">Kinase</keyword>
<keyword evidence="8 11" id="KW-0067">ATP-binding</keyword>
<dbReference type="GO" id="GO:0009073">
    <property type="term" value="P:aromatic amino acid family biosynthetic process"/>
    <property type="evidence" value="ECO:0007669"/>
    <property type="project" value="UniProtKB-KW"/>
</dbReference>
<dbReference type="PANTHER" id="PTHR21087">
    <property type="entry name" value="SHIKIMATE KINASE"/>
    <property type="match status" value="1"/>
</dbReference>
<dbReference type="OrthoDB" id="9800332at2"/>
<dbReference type="InterPro" id="IPR027417">
    <property type="entry name" value="P-loop_NTPase"/>
</dbReference>
<comment type="function">
    <text evidence="11">Catalyzes the specific phosphorylation of the 3-hydroxyl group of shikimic acid using ATP as a cosubstrate.</text>
</comment>
<keyword evidence="11" id="KW-0460">Magnesium</keyword>
<dbReference type="HAMAP" id="MF_00109">
    <property type="entry name" value="Shikimate_kinase"/>
    <property type="match status" value="1"/>
</dbReference>
<comment type="catalytic activity">
    <reaction evidence="10 11">
        <text>shikimate + ATP = 3-phosphoshikimate + ADP + H(+)</text>
        <dbReference type="Rhea" id="RHEA:13121"/>
        <dbReference type="ChEBI" id="CHEBI:15378"/>
        <dbReference type="ChEBI" id="CHEBI:30616"/>
        <dbReference type="ChEBI" id="CHEBI:36208"/>
        <dbReference type="ChEBI" id="CHEBI:145989"/>
        <dbReference type="ChEBI" id="CHEBI:456216"/>
        <dbReference type="EC" id="2.7.1.71"/>
    </reaction>
</comment>
<feature type="binding site" evidence="11">
    <location>
        <position position="32"/>
    </location>
    <ligand>
        <name>substrate</name>
    </ligand>
</feature>
<gene>
    <name evidence="11" type="primary">aroK</name>
    <name evidence="12" type="ORF">DU000_11525</name>
</gene>
<sequence>MNVALIGPMGAGKSTVGRLLARELGLSFVDSDHEIEARTGVKIPVIFDLEGEAGFRRREAQIVDELTQRDNMVLATGGGAILQAENRDHLRSRTTVIYLRASLNELWHRVQHDRNRPLLQSENPRQKLAQLLEQRMPLYEQTAHFTVESNGHSAHHVINKIMQLLQPAKSIGDLNQ</sequence>
<dbReference type="NCBIfam" id="NF003456">
    <property type="entry name" value="PRK05057.1"/>
    <property type="match status" value="1"/>
</dbReference>
<comment type="cofactor">
    <cofactor evidence="11">
        <name>Mg(2+)</name>
        <dbReference type="ChEBI" id="CHEBI:18420"/>
    </cofactor>
    <text evidence="11">Binds 1 Mg(2+) ion per subunit.</text>
</comment>
<evidence type="ECO:0000256" key="5">
    <source>
        <dbReference type="ARBA" id="ARBA00022679"/>
    </source>
</evidence>
<accession>A0A368KYW5</accession>
<dbReference type="SUPFAM" id="SSF52540">
    <property type="entry name" value="P-loop containing nucleoside triphosphate hydrolases"/>
    <property type="match status" value="1"/>
</dbReference>
<keyword evidence="6 11" id="KW-0547">Nucleotide-binding</keyword>
<evidence type="ECO:0000256" key="11">
    <source>
        <dbReference type="HAMAP-Rule" id="MF_00109"/>
    </source>
</evidence>
<dbReference type="InterPro" id="IPR031322">
    <property type="entry name" value="Shikimate/glucono_kinase"/>
</dbReference>
<dbReference type="InterPro" id="IPR023000">
    <property type="entry name" value="Shikimate_kinase_CS"/>
</dbReference>
<feature type="binding site" evidence="11">
    <location>
        <position position="116"/>
    </location>
    <ligand>
        <name>ATP</name>
        <dbReference type="ChEBI" id="CHEBI:30616"/>
    </ligand>
</feature>
<dbReference type="UniPathway" id="UPA00053">
    <property type="reaction ID" value="UER00088"/>
</dbReference>
<dbReference type="RefSeq" id="WP_114403562.1">
    <property type="nucleotide sequence ID" value="NZ_QPGB01000006.1"/>
</dbReference>
<dbReference type="CDD" id="cd00464">
    <property type="entry name" value="SK"/>
    <property type="match status" value="1"/>
</dbReference>
<comment type="caution">
    <text evidence="12">The sequence shown here is derived from an EMBL/GenBank/DDBJ whole genome shotgun (WGS) entry which is preliminary data.</text>
</comment>
<evidence type="ECO:0000256" key="6">
    <source>
        <dbReference type="ARBA" id="ARBA00022741"/>
    </source>
</evidence>
<evidence type="ECO:0000256" key="10">
    <source>
        <dbReference type="ARBA" id="ARBA00048567"/>
    </source>
</evidence>
<dbReference type="GO" id="GO:0005524">
    <property type="term" value="F:ATP binding"/>
    <property type="evidence" value="ECO:0007669"/>
    <property type="project" value="UniProtKB-UniRule"/>
</dbReference>
<evidence type="ECO:0000256" key="3">
    <source>
        <dbReference type="ARBA" id="ARBA00012154"/>
    </source>
</evidence>
<name>A0A368KYW5_9BURK</name>
<feature type="binding site" evidence="11">
    <location>
        <position position="135"/>
    </location>
    <ligand>
        <name>substrate</name>
    </ligand>
</feature>
<proteinExistence type="inferred from homology"/>
<evidence type="ECO:0000256" key="9">
    <source>
        <dbReference type="ARBA" id="ARBA00023141"/>
    </source>
</evidence>
<dbReference type="GO" id="GO:0004765">
    <property type="term" value="F:shikimate kinase activity"/>
    <property type="evidence" value="ECO:0007669"/>
    <property type="project" value="UniProtKB-UniRule"/>
</dbReference>
<feature type="binding site" evidence="11">
    <location>
        <position position="14"/>
    </location>
    <ligand>
        <name>Mg(2+)</name>
        <dbReference type="ChEBI" id="CHEBI:18420"/>
    </ligand>
</feature>
<dbReference type="GO" id="GO:0008652">
    <property type="term" value="P:amino acid biosynthetic process"/>
    <property type="evidence" value="ECO:0007669"/>
    <property type="project" value="UniProtKB-KW"/>
</dbReference>
<dbReference type="PANTHER" id="PTHR21087:SF16">
    <property type="entry name" value="SHIKIMATE KINASE 1, CHLOROPLASTIC"/>
    <property type="match status" value="1"/>
</dbReference>
<comment type="subunit">
    <text evidence="11">Monomer.</text>
</comment>
<dbReference type="Proteomes" id="UP000252357">
    <property type="component" value="Unassembled WGS sequence"/>
</dbReference>
<dbReference type="GO" id="GO:0005829">
    <property type="term" value="C:cytosol"/>
    <property type="evidence" value="ECO:0007669"/>
    <property type="project" value="TreeGrafter"/>
</dbReference>
<keyword evidence="11" id="KW-0963">Cytoplasm</keyword>
<dbReference type="PRINTS" id="PR01100">
    <property type="entry name" value="SHIKIMTKNASE"/>
</dbReference>
<dbReference type="AlphaFoldDB" id="A0A368KYW5"/>
<keyword evidence="4 11" id="KW-0028">Amino-acid biosynthesis</keyword>
<comment type="subcellular location">
    <subcellularLocation>
        <location evidence="11">Cytoplasm</location>
    </subcellularLocation>
</comment>
<organism evidence="12 13">
    <name type="scientific">Parvibium lacunae</name>
    <dbReference type="NCBI Taxonomy" id="1888893"/>
    <lineage>
        <taxon>Bacteria</taxon>
        <taxon>Pseudomonadati</taxon>
        <taxon>Pseudomonadota</taxon>
        <taxon>Betaproteobacteria</taxon>
        <taxon>Burkholderiales</taxon>
        <taxon>Alcaligenaceae</taxon>
        <taxon>Parvibium</taxon>
    </lineage>
</organism>
<feature type="binding site" evidence="11">
    <location>
        <position position="78"/>
    </location>
    <ligand>
        <name>substrate</name>
    </ligand>
</feature>
<keyword evidence="13" id="KW-1185">Reference proteome</keyword>
<dbReference type="GO" id="GO:0000287">
    <property type="term" value="F:magnesium ion binding"/>
    <property type="evidence" value="ECO:0007669"/>
    <property type="project" value="UniProtKB-UniRule"/>
</dbReference>
<evidence type="ECO:0000256" key="4">
    <source>
        <dbReference type="ARBA" id="ARBA00022605"/>
    </source>
</evidence>
<keyword evidence="11" id="KW-0479">Metal-binding</keyword>
<dbReference type="Pfam" id="PF01202">
    <property type="entry name" value="SKI"/>
    <property type="match status" value="1"/>
</dbReference>
<dbReference type="PROSITE" id="PS01128">
    <property type="entry name" value="SHIKIMATE_KINASE"/>
    <property type="match status" value="1"/>
</dbReference>
<comment type="similarity">
    <text evidence="2 11">Belongs to the shikimate kinase family.</text>
</comment>
<evidence type="ECO:0000313" key="13">
    <source>
        <dbReference type="Proteomes" id="UP000252357"/>
    </source>
</evidence>
<evidence type="ECO:0000256" key="7">
    <source>
        <dbReference type="ARBA" id="ARBA00022777"/>
    </source>
</evidence>
<feature type="binding site" evidence="11">
    <location>
        <begin position="10"/>
        <end position="15"/>
    </location>
    <ligand>
        <name>ATP</name>
        <dbReference type="ChEBI" id="CHEBI:30616"/>
    </ligand>
</feature>
<keyword evidence="9 11" id="KW-0057">Aromatic amino acid biosynthesis</keyword>
<keyword evidence="5 11" id="KW-0808">Transferase</keyword>
<dbReference type="InterPro" id="IPR000623">
    <property type="entry name" value="Shikimate_kinase/TSH1"/>
</dbReference>
<comment type="pathway">
    <text evidence="1 11">Metabolic intermediate biosynthesis; chorismate biosynthesis; chorismate from D-erythrose 4-phosphate and phosphoenolpyruvate: step 5/7.</text>
</comment>
<dbReference type="Gene3D" id="3.40.50.300">
    <property type="entry name" value="P-loop containing nucleotide triphosphate hydrolases"/>
    <property type="match status" value="1"/>
</dbReference>